<gene>
    <name evidence="2" type="ORF">DFQ14_10338</name>
</gene>
<accession>A0A368VXW7</accession>
<protein>
    <submittedName>
        <fullName evidence="2">Uncharacterized protein</fullName>
    </submittedName>
</protein>
<keyword evidence="3" id="KW-1185">Reference proteome</keyword>
<feature type="compositionally biased region" description="Basic residues" evidence="1">
    <location>
        <begin position="94"/>
        <end position="105"/>
    </location>
</feature>
<name>A0A368VXW7_9ACTN</name>
<proteinExistence type="predicted"/>
<dbReference type="AlphaFoldDB" id="A0A368VXW7"/>
<feature type="region of interest" description="Disordered" evidence="1">
    <location>
        <begin position="77"/>
        <end position="105"/>
    </location>
</feature>
<comment type="caution">
    <text evidence="2">The sequence shown here is derived from an EMBL/GenBank/DDBJ whole genome shotgun (WGS) entry which is preliminary data.</text>
</comment>
<evidence type="ECO:0000256" key="1">
    <source>
        <dbReference type="SAM" id="MobiDB-lite"/>
    </source>
</evidence>
<reference evidence="2 3" key="1">
    <citation type="submission" date="2018-07" db="EMBL/GenBank/DDBJ databases">
        <title>Genomic Encyclopedia of Type Strains, Phase III (KMG-III): the genomes of soil and plant-associated and newly described type strains.</title>
        <authorList>
            <person name="Whitman W."/>
        </authorList>
    </citation>
    <scope>NUCLEOTIDE SEQUENCE [LARGE SCALE GENOMIC DNA]</scope>
    <source>
        <strain evidence="2 3">CECT 8575</strain>
    </source>
</reference>
<dbReference type="Proteomes" id="UP000253495">
    <property type="component" value="Unassembled WGS sequence"/>
</dbReference>
<feature type="compositionally biased region" description="Basic and acidic residues" evidence="1">
    <location>
        <begin position="77"/>
        <end position="90"/>
    </location>
</feature>
<sequence>MGSMSAETVRRESLPLTESDATIVDKLMNPHSLERWALNQLAENVGTTKAAVLRTAFHIGLDRIVETAQDEGYRRLAESMTEEERAERRATTYSRRRARAQRGDE</sequence>
<evidence type="ECO:0000313" key="2">
    <source>
        <dbReference type="EMBL" id="RCW45077.1"/>
    </source>
</evidence>
<evidence type="ECO:0000313" key="3">
    <source>
        <dbReference type="Proteomes" id="UP000253495"/>
    </source>
</evidence>
<dbReference type="EMBL" id="QPJC01000003">
    <property type="protein sequence ID" value="RCW45077.1"/>
    <property type="molecule type" value="Genomic_DNA"/>
</dbReference>
<organism evidence="2 3">
    <name type="scientific">Halopolyspora algeriensis</name>
    <dbReference type="NCBI Taxonomy" id="1500506"/>
    <lineage>
        <taxon>Bacteria</taxon>
        <taxon>Bacillati</taxon>
        <taxon>Actinomycetota</taxon>
        <taxon>Actinomycetes</taxon>
        <taxon>Actinomycetes incertae sedis</taxon>
        <taxon>Halopolyspora</taxon>
    </lineage>
</organism>